<dbReference type="SMART" id="SM00268">
    <property type="entry name" value="ACTIN"/>
    <property type="match status" value="1"/>
</dbReference>
<dbReference type="InterPro" id="IPR004000">
    <property type="entry name" value="Actin"/>
</dbReference>
<organism evidence="2 3">
    <name type="scientific">Panagrellus redivivus</name>
    <name type="common">Microworm</name>
    <dbReference type="NCBI Taxonomy" id="6233"/>
    <lineage>
        <taxon>Eukaryota</taxon>
        <taxon>Metazoa</taxon>
        <taxon>Ecdysozoa</taxon>
        <taxon>Nematoda</taxon>
        <taxon>Chromadorea</taxon>
        <taxon>Rhabditida</taxon>
        <taxon>Tylenchina</taxon>
        <taxon>Panagrolaimomorpha</taxon>
        <taxon>Panagrolaimoidea</taxon>
        <taxon>Panagrolaimidae</taxon>
        <taxon>Panagrellus</taxon>
    </lineage>
</organism>
<dbReference type="PRINTS" id="PR00190">
    <property type="entry name" value="ACTIN"/>
</dbReference>
<dbReference type="CDD" id="cd13395">
    <property type="entry name" value="ASKHA_NBD_Arp4_ACTL6-like"/>
    <property type="match status" value="1"/>
</dbReference>
<evidence type="ECO:0000256" key="1">
    <source>
        <dbReference type="RuleBase" id="RU000487"/>
    </source>
</evidence>
<reference evidence="2" key="1">
    <citation type="journal article" date="2013" name="Genetics">
        <title>The draft genome and transcriptome of Panagrellus redivivus are shaped by the harsh demands of a free-living lifestyle.</title>
        <authorList>
            <person name="Srinivasan J."/>
            <person name="Dillman A.R."/>
            <person name="Macchietto M.G."/>
            <person name="Heikkinen L."/>
            <person name="Lakso M."/>
            <person name="Fracchia K.M."/>
            <person name="Antoshechkin I."/>
            <person name="Mortazavi A."/>
            <person name="Wong G."/>
            <person name="Sternberg P.W."/>
        </authorList>
    </citation>
    <scope>NUCLEOTIDE SEQUENCE [LARGE SCALE GENOMIC DNA]</scope>
    <source>
        <strain evidence="2">MT8872</strain>
    </source>
</reference>
<evidence type="ECO:0000313" key="2">
    <source>
        <dbReference type="Proteomes" id="UP000492821"/>
    </source>
</evidence>
<dbReference type="Pfam" id="PF00022">
    <property type="entry name" value="Actin"/>
    <property type="match status" value="1"/>
</dbReference>
<keyword evidence="2" id="KW-1185">Reference proteome</keyword>
<dbReference type="AlphaFoldDB" id="A0A7E4V5M4"/>
<evidence type="ECO:0000313" key="3">
    <source>
        <dbReference type="WBParaSite" id="Pan_g16310.t1"/>
    </source>
</evidence>
<dbReference type="Gene3D" id="3.90.640.10">
    <property type="entry name" value="Actin, Chain A, domain 4"/>
    <property type="match status" value="1"/>
</dbReference>
<name>A0A7E4V5M4_PANRE</name>
<protein>
    <submittedName>
        <fullName evidence="3">Actin-like protein 6A</fullName>
    </submittedName>
</protein>
<dbReference type="Gene3D" id="2.30.36.70">
    <property type="entry name" value="Actin, Chain A, domain 2"/>
    <property type="match status" value="1"/>
</dbReference>
<sequence>MSGGACIYDVDDISPVVLDIGSYSVRAGYAGCEVPSFDIPSHVGVREVIQSTTDNTVDSLNDTKKAQKEYFIDTTKLIVPRQETDVVSFLKDGMIEDWDIFEEMMDYVTNKCLMCDPKEHPLLFSEPPWNTREKREKLMELAFEKYEFPAVYLMKNAVLTLFASGRSSGLVLDCGATHTSAVPVHDGYVISSNVVTQPIGGDTIVDQCRLCLEKQGIELVPNYKIKEKQEVGENEKPVWTLKPNLPTVRKSFDDYFVKRIVEDFAHSTLQLCDTPIDVDFVDKLPASSYGFPCGFRKDFHSERAKIPESLFDLKYLHSGLDVPAPSATLMNVSDIAAAACGMCENEIRSQMYSNVYVSGGTSLIMGFPERLNHDLALRCPPVVKLRVAWAPTVAERRYGAWIGGSIVACQPSFFQYWVSKAEYKEIGRSAAEKRCT</sequence>
<proteinExistence type="inferred from homology"/>
<accession>A0A7E4V5M4</accession>
<dbReference type="WBParaSite" id="Pan_g16310.t1">
    <property type="protein sequence ID" value="Pan_g16310.t1"/>
    <property type="gene ID" value="Pan_g16310"/>
</dbReference>
<dbReference type="Gene3D" id="3.30.420.40">
    <property type="match status" value="2"/>
</dbReference>
<dbReference type="SUPFAM" id="SSF53067">
    <property type="entry name" value="Actin-like ATPase domain"/>
    <property type="match status" value="2"/>
</dbReference>
<dbReference type="InterPro" id="IPR043129">
    <property type="entry name" value="ATPase_NBD"/>
</dbReference>
<reference evidence="3" key="2">
    <citation type="submission" date="2020-10" db="UniProtKB">
        <authorList>
            <consortium name="WormBaseParasite"/>
        </authorList>
    </citation>
    <scope>IDENTIFICATION</scope>
</reference>
<comment type="similarity">
    <text evidence="1">Belongs to the actin family.</text>
</comment>
<dbReference type="Proteomes" id="UP000492821">
    <property type="component" value="Unassembled WGS sequence"/>
</dbReference>
<dbReference type="PANTHER" id="PTHR11937">
    <property type="entry name" value="ACTIN"/>
    <property type="match status" value="1"/>
</dbReference>